<protein>
    <submittedName>
        <fullName evidence="1">Uncharacterized protein</fullName>
    </submittedName>
</protein>
<organism evidence="1 2">
    <name type="scientific">Dermacentor silvarum</name>
    <name type="common">Tick</name>
    <dbReference type="NCBI Taxonomy" id="543639"/>
    <lineage>
        <taxon>Eukaryota</taxon>
        <taxon>Metazoa</taxon>
        <taxon>Ecdysozoa</taxon>
        <taxon>Arthropoda</taxon>
        <taxon>Chelicerata</taxon>
        <taxon>Arachnida</taxon>
        <taxon>Acari</taxon>
        <taxon>Parasitiformes</taxon>
        <taxon>Ixodida</taxon>
        <taxon>Ixodoidea</taxon>
        <taxon>Ixodidae</taxon>
        <taxon>Rhipicephalinae</taxon>
        <taxon>Dermacentor</taxon>
    </lineage>
</organism>
<reference evidence="1" key="1">
    <citation type="submission" date="2020-05" db="EMBL/GenBank/DDBJ databases">
        <title>Large-scale comparative analyses of tick genomes elucidate their genetic diversity and vector capacities.</title>
        <authorList>
            <person name="Jia N."/>
            <person name="Wang J."/>
            <person name="Shi W."/>
            <person name="Du L."/>
            <person name="Sun Y."/>
            <person name="Zhan W."/>
            <person name="Jiang J."/>
            <person name="Wang Q."/>
            <person name="Zhang B."/>
            <person name="Ji P."/>
            <person name="Sakyi L.B."/>
            <person name="Cui X."/>
            <person name="Yuan T."/>
            <person name="Jiang B."/>
            <person name="Yang W."/>
            <person name="Lam T.T.-Y."/>
            <person name="Chang Q."/>
            <person name="Ding S."/>
            <person name="Wang X."/>
            <person name="Zhu J."/>
            <person name="Ruan X."/>
            <person name="Zhao L."/>
            <person name="Wei J."/>
            <person name="Que T."/>
            <person name="Du C."/>
            <person name="Cheng J."/>
            <person name="Dai P."/>
            <person name="Han X."/>
            <person name="Huang E."/>
            <person name="Gao Y."/>
            <person name="Liu J."/>
            <person name="Shao H."/>
            <person name="Ye R."/>
            <person name="Li L."/>
            <person name="Wei W."/>
            <person name="Wang X."/>
            <person name="Wang C."/>
            <person name="Yang T."/>
            <person name="Huo Q."/>
            <person name="Li W."/>
            <person name="Guo W."/>
            <person name="Chen H."/>
            <person name="Zhou L."/>
            <person name="Ni X."/>
            <person name="Tian J."/>
            <person name="Zhou Y."/>
            <person name="Sheng Y."/>
            <person name="Liu T."/>
            <person name="Pan Y."/>
            <person name="Xia L."/>
            <person name="Li J."/>
            <person name="Zhao F."/>
            <person name="Cao W."/>
        </authorList>
    </citation>
    <scope>NUCLEOTIDE SEQUENCE</scope>
    <source>
        <strain evidence="1">Dsil-2018</strain>
    </source>
</reference>
<comment type="caution">
    <text evidence="1">The sequence shown here is derived from an EMBL/GenBank/DDBJ whole genome shotgun (WGS) entry which is preliminary data.</text>
</comment>
<evidence type="ECO:0000313" key="2">
    <source>
        <dbReference type="Proteomes" id="UP000821865"/>
    </source>
</evidence>
<evidence type="ECO:0000313" key="1">
    <source>
        <dbReference type="EMBL" id="KAH7954346.1"/>
    </source>
</evidence>
<proteinExistence type="predicted"/>
<dbReference type="Proteomes" id="UP000821865">
    <property type="component" value="Chromosome 4"/>
</dbReference>
<dbReference type="EMBL" id="CM023473">
    <property type="protein sequence ID" value="KAH7954346.1"/>
    <property type="molecule type" value="Genomic_DNA"/>
</dbReference>
<accession>A0ACB8CZ15</accession>
<gene>
    <name evidence="1" type="ORF">HPB49_017897</name>
</gene>
<name>A0ACB8CZ15_DERSI</name>
<sequence length="322" mass="35976">MARVANAALDRARRNAREAPLRRLVLDLSEEQQQQPFVGGDMLRVSLLTLATYLSAAMLLPAAMLLLALQRSHCCRKLFATWVFYPLLHPLIKHAFEGIRREIMFELNDLVSHDPELRREDAIRVLEVGVGPGRNFDHIFRNVRYVAVDRTSTARSKFLRRQSQYEHIHLEQWLLTSGEDLAQVPDNHVDAVIATHVLCSVTDARKLVSECRRVLAPGGKMLFMEHVACPRDSWIYQLQLFLDPLWQLLTCGCHLGRDASAAIVEAGFREVSLKEVYLPILALISRHVYGVATKAGAHGSELPPAGLDPEAGPLATAVPSTA</sequence>
<keyword evidence="2" id="KW-1185">Reference proteome</keyword>